<dbReference type="GeneTree" id="ENSGT00940000156830"/>
<dbReference type="FunFam" id="3.40.50.12780:FF:000003">
    <property type="entry name" value="Long-chain-fatty-acid--CoA ligase FadD"/>
    <property type="match status" value="1"/>
</dbReference>
<dbReference type="HOGENOM" id="CLU_000022_59_7_1"/>
<dbReference type="Gene3D" id="3.40.50.12780">
    <property type="entry name" value="N-terminal domain of ligase-like"/>
    <property type="match status" value="1"/>
</dbReference>
<dbReference type="InterPro" id="IPR000873">
    <property type="entry name" value="AMP-dep_synth/lig_dom"/>
</dbReference>
<evidence type="ECO:0000256" key="6">
    <source>
        <dbReference type="ARBA" id="ARBA00039638"/>
    </source>
</evidence>
<dbReference type="Ensembl" id="ENSCINT00000000455.3">
    <property type="protein sequence ID" value="ENSCINP00000000455.3"/>
    <property type="gene ID" value="ENSCING00000000254.3"/>
</dbReference>
<dbReference type="InterPro" id="IPR042099">
    <property type="entry name" value="ANL_N_sf"/>
</dbReference>
<evidence type="ECO:0000259" key="9">
    <source>
        <dbReference type="Pfam" id="PF00501"/>
    </source>
</evidence>
<dbReference type="FunFam" id="3.30.300.30:FF:000008">
    <property type="entry name" value="2,3-dihydroxybenzoate-AMP ligase"/>
    <property type="match status" value="1"/>
</dbReference>
<evidence type="ECO:0000256" key="3">
    <source>
        <dbReference type="ARBA" id="ARBA00023098"/>
    </source>
</evidence>
<evidence type="ECO:0000313" key="11">
    <source>
        <dbReference type="Ensembl" id="ENSCINP00000000455.3"/>
    </source>
</evidence>
<dbReference type="InterPro" id="IPR045851">
    <property type="entry name" value="AMP-bd_C_sf"/>
</dbReference>
<dbReference type="Pfam" id="PF00501">
    <property type="entry name" value="AMP-binding"/>
    <property type="match status" value="1"/>
</dbReference>
<comment type="catalytic activity">
    <reaction evidence="8">
        <text>a medium-chain fatty acid + ATP + CoA = a medium-chain fatty acyl-CoA + AMP + diphosphate</text>
        <dbReference type="Rhea" id="RHEA:48340"/>
        <dbReference type="ChEBI" id="CHEBI:30616"/>
        <dbReference type="ChEBI" id="CHEBI:33019"/>
        <dbReference type="ChEBI" id="CHEBI:57287"/>
        <dbReference type="ChEBI" id="CHEBI:59558"/>
        <dbReference type="ChEBI" id="CHEBI:90546"/>
        <dbReference type="ChEBI" id="CHEBI:456215"/>
        <dbReference type="EC" id="6.2.1.2"/>
    </reaction>
</comment>
<reference evidence="11" key="2">
    <citation type="submission" date="2025-08" db="UniProtKB">
        <authorList>
            <consortium name="Ensembl"/>
        </authorList>
    </citation>
    <scope>IDENTIFICATION</scope>
</reference>
<dbReference type="Pfam" id="PF13193">
    <property type="entry name" value="AMP-binding_C"/>
    <property type="match status" value="1"/>
</dbReference>
<comment type="function">
    <text evidence="4">Acyl-CoA synthases catalyze the initial reaction in fatty acid metabolism, by forming a thioester with CoA. Has some preference toward medium-chain substrates. Plays a role in adipocyte differentiation.</text>
</comment>
<dbReference type="Gene3D" id="3.30.300.30">
    <property type="match status" value="1"/>
</dbReference>
<reference evidence="12" key="1">
    <citation type="journal article" date="2002" name="Science">
        <title>The draft genome of Ciona intestinalis: insights into chordate and vertebrate origins.</title>
        <authorList>
            <person name="Dehal P."/>
            <person name="Satou Y."/>
            <person name="Campbell R.K."/>
            <person name="Chapman J."/>
            <person name="Degnan B."/>
            <person name="De Tomaso A."/>
            <person name="Davidson B."/>
            <person name="Di Gregorio A."/>
            <person name="Gelpke M."/>
            <person name="Goodstein D.M."/>
            <person name="Harafuji N."/>
            <person name="Hastings K.E."/>
            <person name="Ho I."/>
            <person name="Hotta K."/>
            <person name="Huang W."/>
            <person name="Kawashima T."/>
            <person name="Lemaire P."/>
            <person name="Martinez D."/>
            <person name="Meinertzhagen I.A."/>
            <person name="Necula S."/>
            <person name="Nonaka M."/>
            <person name="Putnam N."/>
            <person name="Rash S."/>
            <person name="Saiga H."/>
            <person name="Satake M."/>
            <person name="Terry A."/>
            <person name="Yamada L."/>
            <person name="Wang H.G."/>
            <person name="Awazu S."/>
            <person name="Azumi K."/>
            <person name="Boore J."/>
            <person name="Branno M."/>
            <person name="Chin-Bow S."/>
            <person name="DeSantis R."/>
            <person name="Doyle S."/>
            <person name="Francino P."/>
            <person name="Keys D.N."/>
            <person name="Haga S."/>
            <person name="Hayashi H."/>
            <person name="Hino K."/>
            <person name="Imai K.S."/>
            <person name="Inaba K."/>
            <person name="Kano S."/>
            <person name="Kobayashi K."/>
            <person name="Kobayashi M."/>
            <person name="Lee B.I."/>
            <person name="Makabe K.W."/>
            <person name="Manohar C."/>
            <person name="Matassi G."/>
            <person name="Medina M."/>
            <person name="Mochizuki Y."/>
            <person name="Mount S."/>
            <person name="Morishita T."/>
            <person name="Miura S."/>
            <person name="Nakayama A."/>
            <person name="Nishizaka S."/>
            <person name="Nomoto H."/>
            <person name="Ohta F."/>
            <person name="Oishi K."/>
            <person name="Rigoutsos I."/>
            <person name="Sano M."/>
            <person name="Sasaki A."/>
            <person name="Sasakura Y."/>
            <person name="Shoguchi E."/>
            <person name="Shin-i T."/>
            <person name="Spagnuolo A."/>
            <person name="Stainier D."/>
            <person name="Suzuki M.M."/>
            <person name="Tassy O."/>
            <person name="Takatori N."/>
            <person name="Tokuoka M."/>
            <person name="Yagi K."/>
            <person name="Yoshizaki F."/>
            <person name="Wada S."/>
            <person name="Zhang C."/>
            <person name="Hyatt P.D."/>
            <person name="Larimer F."/>
            <person name="Detter C."/>
            <person name="Doggett N."/>
            <person name="Glavina T."/>
            <person name="Hawkins T."/>
            <person name="Richardson P."/>
            <person name="Lucas S."/>
            <person name="Kohara Y."/>
            <person name="Levine M."/>
            <person name="Satoh N."/>
            <person name="Rokhsar D.S."/>
        </authorList>
    </citation>
    <scope>NUCLEOTIDE SEQUENCE [LARGE SCALE GENOMIC DNA]</scope>
</reference>
<evidence type="ECO:0000256" key="2">
    <source>
        <dbReference type="ARBA" id="ARBA00022598"/>
    </source>
</evidence>
<dbReference type="PROSITE" id="PS00455">
    <property type="entry name" value="AMP_BINDING"/>
    <property type="match status" value="1"/>
</dbReference>
<keyword evidence="12" id="KW-1185">Reference proteome</keyword>
<organism evidence="11 12">
    <name type="scientific">Ciona intestinalis</name>
    <name type="common">Transparent sea squirt</name>
    <name type="synonym">Ascidia intestinalis</name>
    <dbReference type="NCBI Taxonomy" id="7719"/>
    <lineage>
        <taxon>Eukaryota</taxon>
        <taxon>Metazoa</taxon>
        <taxon>Chordata</taxon>
        <taxon>Tunicata</taxon>
        <taxon>Ascidiacea</taxon>
        <taxon>Phlebobranchia</taxon>
        <taxon>Cionidae</taxon>
        <taxon>Ciona</taxon>
    </lineage>
</organism>
<dbReference type="SUPFAM" id="SSF56801">
    <property type="entry name" value="Acetyl-CoA synthetase-like"/>
    <property type="match status" value="1"/>
</dbReference>
<feature type="domain" description="AMP-binding enzyme C-terminal" evidence="10">
    <location>
        <begin position="491"/>
        <end position="566"/>
    </location>
</feature>
<proteinExistence type="inferred from homology"/>
<dbReference type="AlphaFoldDB" id="F6SGJ4"/>
<evidence type="ECO:0000313" key="12">
    <source>
        <dbReference type="Proteomes" id="UP000008144"/>
    </source>
</evidence>
<feature type="domain" description="AMP-dependent synthetase/ligase" evidence="9">
    <location>
        <begin position="50"/>
        <end position="440"/>
    </location>
</feature>
<dbReference type="Proteomes" id="UP000008144">
    <property type="component" value="Unassembled WGS sequence"/>
</dbReference>
<comment type="catalytic activity">
    <reaction evidence="7">
        <text>octanoate + ATP + CoA = octanoyl-CoA + AMP + diphosphate</text>
        <dbReference type="Rhea" id="RHEA:33631"/>
        <dbReference type="ChEBI" id="CHEBI:25646"/>
        <dbReference type="ChEBI" id="CHEBI:30616"/>
        <dbReference type="ChEBI" id="CHEBI:33019"/>
        <dbReference type="ChEBI" id="CHEBI:57287"/>
        <dbReference type="ChEBI" id="CHEBI:57386"/>
        <dbReference type="ChEBI" id="CHEBI:456215"/>
    </reaction>
</comment>
<dbReference type="InterPro" id="IPR025110">
    <property type="entry name" value="AMP-bd_C"/>
</dbReference>
<protein>
    <recommendedName>
        <fullName evidence="6">Medium-chain acyl-CoA ligase ACSF2, mitochondrial</fullName>
        <ecNumber evidence="5">6.2.1.2</ecNumber>
    </recommendedName>
</protein>
<dbReference type="InterPro" id="IPR020845">
    <property type="entry name" value="AMP-binding_CS"/>
</dbReference>
<gene>
    <name evidence="11" type="primary">LOC100181179</name>
</gene>
<evidence type="ECO:0000256" key="8">
    <source>
        <dbReference type="ARBA" id="ARBA00048277"/>
    </source>
</evidence>
<dbReference type="STRING" id="7719.ENSCINP00000000455"/>
<dbReference type="OMA" id="ICCRGYN"/>
<dbReference type="PANTHER" id="PTHR43201">
    <property type="entry name" value="ACYL-COA SYNTHETASE"/>
    <property type="match status" value="1"/>
</dbReference>
<reference evidence="11" key="3">
    <citation type="submission" date="2025-09" db="UniProtKB">
        <authorList>
            <consortium name="Ensembl"/>
        </authorList>
    </citation>
    <scope>IDENTIFICATION</scope>
</reference>
<keyword evidence="2" id="KW-0436">Ligase</keyword>
<evidence type="ECO:0000259" key="10">
    <source>
        <dbReference type="Pfam" id="PF13193"/>
    </source>
</evidence>
<dbReference type="GO" id="GO:0031956">
    <property type="term" value="F:medium-chain fatty acid-CoA ligase activity"/>
    <property type="evidence" value="ECO:0000318"/>
    <property type="project" value="GO_Central"/>
</dbReference>
<evidence type="ECO:0000256" key="5">
    <source>
        <dbReference type="ARBA" id="ARBA00039009"/>
    </source>
</evidence>
<dbReference type="EC" id="6.2.1.2" evidence="5"/>
<dbReference type="PANTHER" id="PTHR43201:SF5">
    <property type="entry name" value="MEDIUM-CHAIN ACYL-COA LIGASE ACSF2, MITOCHONDRIAL"/>
    <property type="match status" value="1"/>
</dbReference>
<comment type="similarity">
    <text evidence="1">Belongs to the ATP-dependent AMP-binding enzyme family.</text>
</comment>
<accession>F6SGJ4</accession>
<evidence type="ECO:0000256" key="1">
    <source>
        <dbReference type="ARBA" id="ARBA00006432"/>
    </source>
</evidence>
<dbReference type="FunCoup" id="F6SGJ4">
    <property type="interactions" value="11"/>
</dbReference>
<sequence>TLYHYPLTHTRNALKSNNIELPTQRAKLVNSYYHGTSPFPLSDLTLGKALQQTVEKYPDRECLVFCENDQRLTFSEFMIEVDKLAAGLLKLGLKQGDRIGIWGPSTRDWVVTQFATGRIGLILVNVNPAYQTSEMEYALRKVGCKAIISDVTYKTQNYYDMIRETSPEIDFCQEGQLKSHRSSCLENFIMMGEKHFPGTYRFSDVMNAGGPKEIAQVHNCQSSLQMDDPINIQFTSGTTGHPKGATLTHHNIINNALLIGNRIGFDDDHDRVLCQVPLYHCFGMVAGTLCMAVYGQTMVFAVAGYDPAASVRTLIAENCTTIFGTPTMYIDVCSHAESINAKFTGLTKGVMAGSPCPIEVIHRVDRVLGTKVQVAYGSTETSPVTCFMFRNDPDEKRTTTVGKALANTENRIVDVAGKIVPVNTAGEVQSRGYCVMVGYWNDKEKTAEAIDDQGWYHTGDIGEMDEEGYVRVIGRIKDMIIRGGENVYPTEVEDFLHTHPKIDDVQVIGLPDKRLGEEVAAWIRVKEGEKLTEKEIKEYCKGKISHFKIPKYIKFVTDFPITVTRKVQKFKMREEHSKELGL</sequence>
<dbReference type="GO" id="GO:0006631">
    <property type="term" value="P:fatty acid metabolic process"/>
    <property type="evidence" value="ECO:0000318"/>
    <property type="project" value="GO_Central"/>
</dbReference>
<dbReference type="InParanoid" id="F6SGJ4"/>
<name>F6SGJ4_CIOIN</name>
<evidence type="ECO:0000256" key="7">
    <source>
        <dbReference type="ARBA" id="ARBA00047319"/>
    </source>
</evidence>
<evidence type="ECO:0000256" key="4">
    <source>
        <dbReference type="ARBA" id="ARBA00037247"/>
    </source>
</evidence>
<keyword evidence="3" id="KW-0443">Lipid metabolism</keyword>